<proteinExistence type="predicted"/>
<feature type="region of interest" description="Disordered" evidence="1">
    <location>
        <begin position="20"/>
        <end position="39"/>
    </location>
</feature>
<evidence type="ECO:0000256" key="1">
    <source>
        <dbReference type="SAM" id="MobiDB-lite"/>
    </source>
</evidence>
<organism evidence="2">
    <name type="scientific">uncultured Rubrobacteraceae bacterium</name>
    <dbReference type="NCBI Taxonomy" id="349277"/>
    <lineage>
        <taxon>Bacteria</taxon>
        <taxon>Bacillati</taxon>
        <taxon>Actinomycetota</taxon>
        <taxon>Rubrobacteria</taxon>
        <taxon>Rubrobacterales</taxon>
        <taxon>Rubrobacteraceae</taxon>
        <taxon>environmental samples</taxon>
    </lineage>
</organism>
<dbReference type="AlphaFoldDB" id="A0A6J4R8Z8"/>
<name>A0A6J4R8Z8_9ACTN</name>
<reference evidence="2" key="1">
    <citation type="submission" date="2020-02" db="EMBL/GenBank/DDBJ databases">
        <authorList>
            <person name="Meier V. D."/>
        </authorList>
    </citation>
    <scope>NUCLEOTIDE SEQUENCE</scope>
    <source>
        <strain evidence="2">AVDCRST_MAG58</strain>
    </source>
</reference>
<evidence type="ECO:0000313" key="2">
    <source>
        <dbReference type="EMBL" id="CAA9460845.1"/>
    </source>
</evidence>
<sequence>MVGAEAVYFSTIAVAMSVEPYRRGQQLPSRPRARPEQKS</sequence>
<gene>
    <name evidence="2" type="ORF">AVDCRST_MAG58-2522</name>
</gene>
<dbReference type="EMBL" id="CADCVF010000053">
    <property type="protein sequence ID" value="CAA9460845.1"/>
    <property type="molecule type" value="Genomic_DNA"/>
</dbReference>
<protein>
    <submittedName>
        <fullName evidence="2">Uncharacterized protein</fullName>
    </submittedName>
</protein>
<accession>A0A6J4R8Z8</accession>